<accession>A0A1T0CE18</accession>
<keyword evidence="2" id="KW-1185">Reference proteome</keyword>
<sequence>MRLLHFIETTVFTKQITNLLIDDSYSDFQSFLSENPEVGDLIPGTGGVRKVRWVLPNTGKGKRGGIRVLYYYLDEFGIFYMLSVYAKSNTINISDKDKNRLKQVILAIKKAHNG</sequence>
<reference evidence="1 2" key="1">
    <citation type="submission" date="2017-02" db="EMBL/GenBank/DDBJ databases">
        <title>Draft genome sequence of Moraxella lincolnii CCUG 9405T type strain.</title>
        <authorList>
            <person name="Salva-Serra F."/>
            <person name="Engstrom-Jakobsson H."/>
            <person name="Thorell K."/>
            <person name="Jaen-Luchoro D."/>
            <person name="Gonzales-Siles L."/>
            <person name="Karlsson R."/>
            <person name="Yazdan S."/>
            <person name="Boulund F."/>
            <person name="Johnning A."/>
            <person name="Engstrand L."/>
            <person name="Kristiansson E."/>
            <person name="Moore E."/>
        </authorList>
    </citation>
    <scope>NUCLEOTIDE SEQUENCE [LARGE SCALE GENOMIC DNA]</scope>
    <source>
        <strain evidence="1 2">CCUG 9405</strain>
    </source>
</reference>
<dbReference type="AlphaFoldDB" id="A0A1T0CE18"/>
<dbReference type="InterPro" id="IPR009387">
    <property type="entry name" value="HigB-2"/>
</dbReference>
<comment type="caution">
    <text evidence="1">The sequence shown here is derived from an EMBL/GenBank/DDBJ whole genome shotgun (WGS) entry which is preliminary data.</text>
</comment>
<proteinExistence type="predicted"/>
<dbReference type="STRING" id="90241.B0682_07045"/>
<evidence type="ECO:0000313" key="1">
    <source>
        <dbReference type="EMBL" id="OOS20371.1"/>
    </source>
</evidence>
<protein>
    <recommendedName>
        <fullName evidence="3">Addiction module toxin RelE</fullName>
    </recommendedName>
</protein>
<dbReference type="OrthoDB" id="197283at2"/>
<dbReference type="RefSeq" id="WP_078307756.1">
    <property type="nucleotide sequence ID" value="NZ_CP147511.1"/>
</dbReference>
<dbReference type="Proteomes" id="UP000191094">
    <property type="component" value="Unassembled WGS sequence"/>
</dbReference>
<organism evidence="1 2">
    <name type="scientific">Lwoffella lincolnii</name>
    <dbReference type="NCBI Taxonomy" id="90241"/>
    <lineage>
        <taxon>Bacteria</taxon>
        <taxon>Pseudomonadati</taxon>
        <taxon>Pseudomonadota</taxon>
        <taxon>Gammaproteobacteria</taxon>
        <taxon>Moraxellales</taxon>
        <taxon>Moraxellaceae</taxon>
        <taxon>Lwoffella</taxon>
    </lineage>
</organism>
<evidence type="ECO:0000313" key="2">
    <source>
        <dbReference type="Proteomes" id="UP000191094"/>
    </source>
</evidence>
<evidence type="ECO:0008006" key="3">
    <source>
        <dbReference type="Google" id="ProtNLM"/>
    </source>
</evidence>
<gene>
    <name evidence="1" type="ORF">B0682_07045</name>
</gene>
<dbReference type="EMBL" id="MUYT01000008">
    <property type="protein sequence ID" value="OOS20371.1"/>
    <property type="molecule type" value="Genomic_DNA"/>
</dbReference>
<dbReference type="PIRSF" id="PIRSF039032">
    <property type="entry name" value="HigB-2"/>
    <property type="match status" value="1"/>
</dbReference>
<name>A0A1T0CE18_9GAMM</name>